<evidence type="ECO:0000256" key="1">
    <source>
        <dbReference type="SAM" id="MobiDB-lite"/>
    </source>
</evidence>
<name>A0ABV3Q4L3_9BACL</name>
<gene>
    <name evidence="2" type="ORF">AB1471_10840</name>
</gene>
<dbReference type="RefSeq" id="WP_367779783.1">
    <property type="nucleotide sequence ID" value="NZ_JBFMIA010000009.1"/>
</dbReference>
<dbReference type="EMBL" id="JBFMIA010000009">
    <property type="protein sequence ID" value="MEW9502290.1"/>
    <property type="molecule type" value="Genomic_DNA"/>
</dbReference>
<comment type="caution">
    <text evidence="2">The sequence shown here is derived from an EMBL/GenBank/DDBJ whole genome shotgun (WGS) entry which is preliminary data.</text>
</comment>
<accession>A0ABV3Q4L3</accession>
<evidence type="ECO:0000313" key="2">
    <source>
        <dbReference type="EMBL" id="MEW9502290.1"/>
    </source>
</evidence>
<organism evidence="2 3">
    <name type="scientific">Jeotgalibacillus marinus</name>
    <dbReference type="NCBI Taxonomy" id="86667"/>
    <lineage>
        <taxon>Bacteria</taxon>
        <taxon>Bacillati</taxon>
        <taxon>Bacillota</taxon>
        <taxon>Bacilli</taxon>
        <taxon>Bacillales</taxon>
        <taxon>Caryophanaceae</taxon>
        <taxon>Jeotgalibacillus</taxon>
    </lineage>
</organism>
<proteinExistence type="predicted"/>
<evidence type="ECO:0008006" key="4">
    <source>
        <dbReference type="Google" id="ProtNLM"/>
    </source>
</evidence>
<protein>
    <recommendedName>
        <fullName evidence="4">SGNH/GDSL hydrolase family protein</fullName>
    </recommendedName>
</protein>
<dbReference type="Proteomes" id="UP001556040">
    <property type="component" value="Unassembled WGS sequence"/>
</dbReference>
<reference evidence="2 3" key="1">
    <citation type="journal article" date="1979" name="Int. J. Syst. Evol. Microbiol.">
        <title>Bacillus globisporus subsp. marinus subsp. nov.</title>
        <authorList>
            <person name="Liu H."/>
        </authorList>
    </citation>
    <scope>NUCLEOTIDE SEQUENCE [LARGE SCALE GENOMIC DNA]</scope>
    <source>
        <strain evidence="2 3">DSM 1297</strain>
    </source>
</reference>
<keyword evidence="3" id="KW-1185">Reference proteome</keyword>
<feature type="region of interest" description="Disordered" evidence="1">
    <location>
        <begin position="36"/>
        <end position="57"/>
    </location>
</feature>
<evidence type="ECO:0000313" key="3">
    <source>
        <dbReference type="Proteomes" id="UP001556040"/>
    </source>
</evidence>
<sequence>MIKKFLIVSCLILTVFIVFSGQRAWVNSQEAIHQSSTTNDLDTVSESDETNDSNLDTEKNDSFVTLIANQPEKAQKMWLENQQNDQPVDITLVASESALSSSQNWTTILEEELTSLYNGVKLNFTVIQHPDEGTSQDWFEAFEEGTYDFDDQEIVLYELPTLRDNGVLSTDDQVVYMNGFLEEFQSLLPESNLFVLPSQPIYQATVYPEQVKAVRDAVEDFGFTYLDHWTEWPSSDNMELEDYLTEDKDPNSLGHTTWGTYLVNYFSAN</sequence>